<dbReference type="Gene3D" id="1.10.8.430">
    <property type="entry name" value="Helical domain of apoptotic protease-activating factors"/>
    <property type="match status" value="1"/>
</dbReference>
<dbReference type="EMBL" id="CAUOFW020002165">
    <property type="protein sequence ID" value="CAK9151653.1"/>
    <property type="molecule type" value="Genomic_DNA"/>
</dbReference>
<feature type="domain" description="Disease resistance protein winged helix" evidence="7">
    <location>
        <begin position="239"/>
        <end position="308"/>
    </location>
</feature>
<evidence type="ECO:0000256" key="6">
    <source>
        <dbReference type="ARBA" id="ARBA00022840"/>
    </source>
</evidence>
<keyword evidence="4" id="KW-0547">Nucleotide-binding</keyword>
<dbReference type="InterPro" id="IPR044974">
    <property type="entry name" value="Disease_R_plants"/>
</dbReference>
<dbReference type="Pfam" id="PF23559">
    <property type="entry name" value="WHD_DRP"/>
    <property type="match status" value="1"/>
</dbReference>
<dbReference type="PANTHER" id="PTHR23155">
    <property type="entry name" value="DISEASE RESISTANCE PROTEIN RP"/>
    <property type="match status" value="1"/>
</dbReference>
<keyword evidence="3" id="KW-0677">Repeat</keyword>
<evidence type="ECO:0000256" key="1">
    <source>
        <dbReference type="ARBA" id="ARBA00008894"/>
    </source>
</evidence>
<evidence type="ECO:0000256" key="4">
    <source>
        <dbReference type="ARBA" id="ARBA00022741"/>
    </source>
</evidence>
<dbReference type="AlphaFoldDB" id="A0ABC8S361"/>
<sequence length="355" mass="40862">MSEVYPELHSLPDECWLPSTLTSLVIGGMPNLTSLSKGIHNLTSLDILLIQDCPNLRSLPDKRTLDTLSRLMITECPLLEQRCLKDKGADWHKIADIPCIVMGDSFNEHFNNEFRFDDSGMRSIMSVIELRRRRERPTTLPRGESLRESIKRHEHFLALQLGLKLGQKVSDAGCGIAPLAVKTLGGVLRNRRSPREWKDVLDSEIWDLPEDKSSILPTLRLSYHHLPSQLKQMFAYCAIFPKDYEFDKDELVLLWMAEGFLQQSQGVRKLIEELGDDCFNELLSRSFFQPSSSTKSKFTMHDLLNDLAQHVAGEICFMMEDNTECIERCRISPKARHSAFMHHEYEMYKKNHSPQ</sequence>
<keyword evidence="2" id="KW-0433">Leucine-rich repeat</keyword>
<dbReference type="InterPro" id="IPR036388">
    <property type="entry name" value="WH-like_DNA-bd_sf"/>
</dbReference>
<keyword evidence="5" id="KW-0611">Plant defense</keyword>
<dbReference type="Gene3D" id="1.10.10.10">
    <property type="entry name" value="Winged helix-like DNA-binding domain superfamily/Winged helix DNA-binding domain"/>
    <property type="match status" value="1"/>
</dbReference>
<evidence type="ECO:0000313" key="8">
    <source>
        <dbReference type="EMBL" id="CAK9151653.1"/>
    </source>
</evidence>
<dbReference type="FunFam" id="1.10.10.10:FF:000322">
    <property type="entry name" value="Probable disease resistance protein At1g63360"/>
    <property type="match status" value="1"/>
</dbReference>
<dbReference type="GO" id="GO:0006952">
    <property type="term" value="P:defense response"/>
    <property type="evidence" value="ECO:0007669"/>
    <property type="project" value="UniProtKB-KW"/>
</dbReference>
<evidence type="ECO:0000259" key="7">
    <source>
        <dbReference type="Pfam" id="PF23559"/>
    </source>
</evidence>
<dbReference type="GO" id="GO:0005524">
    <property type="term" value="F:ATP binding"/>
    <property type="evidence" value="ECO:0007669"/>
    <property type="project" value="UniProtKB-KW"/>
</dbReference>
<dbReference type="InterPro" id="IPR032675">
    <property type="entry name" value="LRR_dom_sf"/>
</dbReference>
<reference evidence="8 9" key="1">
    <citation type="submission" date="2024-02" db="EMBL/GenBank/DDBJ databases">
        <authorList>
            <person name="Vignale AGUSTIN F."/>
            <person name="Sosa J E."/>
            <person name="Modenutti C."/>
        </authorList>
    </citation>
    <scope>NUCLEOTIDE SEQUENCE [LARGE SCALE GENOMIC DNA]</scope>
</reference>
<protein>
    <recommendedName>
        <fullName evidence="7">Disease resistance protein winged helix domain-containing protein</fullName>
    </recommendedName>
</protein>
<proteinExistence type="inferred from homology"/>
<dbReference type="InterPro" id="IPR058922">
    <property type="entry name" value="WHD_DRP"/>
</dbReference>
<dbReference type="Gene3D" id="3.80.10.10">
    <property type="entry name" value="Ribonuclease Inhibitor"/>
    <property type="match status" value="1"/>
</dbReference>
<accession>A0ABC8S361</accession>
<dbReference type="SUPFAM" id="SSF52058">
    <property type="entry name" value="L domain-like"/>
    <property type="match status" value="1"/>
</dbReference>
<gene>
    <name evidence="8" type="ORF">ILEXP_LOCUS19820</name>
</gene>
<dbReference type="InterPro" id="IPR027417">
    <property type="entry name" value="P-loop_NTPase"/>
</dbReference>
<keyword evidence="9" id="KW-1185">Reference proteome</keyword>
<dbReference type="PANTHER" id="PTHR23155:SF1221">
    <property type="entry name" value="OS11G0481150 PROTEIN"/>
    <property type="match status" value="1"/>
</dbReference>
<evidence type="ECO:0000256" key="2">
    <source>
        <dbReference type="ARBA" id="ARBA00022614"/>
    </source>
</evidence>
<comment type="similarity">
    <text evidence="1">Belongs to the disease resistance NB-LRR family.</text>
</comment>
<organism evidence="8 9">
    <name type="scientific">Ilex paraguariensis</name>
    <name type="common">yerba mate</name>
    <dbReference type="NCBI Taxonomy" id="185542"/>
    <lineage>
        <taxon>Eukaryota</taxon>
        <taxon>Viridiplantae</taxon>
        <taxon>Streptophyta</taxon>
        <taxon>Embryophyta</taxon>
        <taxon>Tracheophyta</taxon>
        <taxon>Spermatophyta</taxon>
        <taxon>Magnoliopsida</taxon>
        <taxon>eudicotyledons</taxon>
        <taxon>Gunneridae</taxon>
        <taxon>Pentapetalae</taxon>
        <taxon>asterids</taxon>
        <taxon>campanulids</taxon>
        <taxon>Aquifoliales</taxon>
        <taxon>Aquifoliaceae</taxon>
        <taxon>Ilex</taxon>
    </lineage>
</organism>
<evidence type="ECO:0000313" key="9">
    <source>
        <dbReference type="Proteomes" id="UP001642360"/>
    </source>
</evidence>
<keyword evidence="6" id="KW-0067">ATP-binding</keyword>
<evidence type="ECO:0000256" key="3">
    <source>
        <dbReference type="ARBA" id="ARBA00022737"/>
    </source>
</evidence>
<name>A0ABC8S361_9AQUA</name>
<evidence type="ECO:0000256" key="5">
    <source>
        <dbReference type="ARBA" id="ARBA00022821"/>
    </source>
</evidence>
<dbReference type="Proteomes" id="UP001642360">
    <property type="component" value="Unassembled WGS sequence"/>
</dbReference>
<dbReference type="InterPro" id="IPR042197">
    <property type="entry name" value="Apaf_helical"/>
</dbReference>
<dbReference type="SUPFAM" id="SSF52540">
    <property type="entry name" value="P-loop containing nucleoside triphosphate hydrolases"/>
    <property type="match status" value="1"/>
</dbReference>
<comment type="caution">
    <text evidence="8">The sequence shown here is derived from an EMBL/GenBank/DDBJ whole genome shotgun (WGS) entry which is preliminary data.</text>
</comment>